<dbReference type="Pfam" id="PF13582">
    <property type="entry name" value="Reprolysin_3"/>
    <property type="match status" value="1"/>
</dbReference>
<evidence type="ECO:0000313" key="2">
    <source>
        <dbReference type="EMBL" id="MFA0810251.1"/>
    </source>
</evidence>
<dbReference type="SUPFAM" id="SSF55486">
    <property type="entry name" value="Metalloproteases ('zincins'), catalytic domain"/>
    <property type="match status" value="1"/>
</dbReference>
<dbReference type="Proteomes" id="UP001569428">
    <property type="component" value="Unassembled WGS sequence"/>
</dbReference>
<proteinExistence type="predicted"/>
<dbReference type="EMBL" id="JBGMEK010000006">
    <property type="protein sequence ID" value="MFA0810251.1"/>
    <property type="molecule type" value="Genomic_DNA"/>
</dbReference>
<organism evidence="2 3">
    <name type="scientific">Microbulbifer epialgicus</name>
    <dbReference type="NCBI Taxonomy" id="393907"/>
    <lineage>
        <taxon>Bacteria</taxon>
        <taxon>Pseudomonadati</taxon>
        <taxon>Pseudomonadota</taxon>
        <taxon>Gammaproteobacteria</taxon>
        <taxon>Cellvibrionales</taxon>
        <taxon>Microbulbiferaceae</taxon>
        <taxon>Microbulbifer</taxon>
    </lineage>
</organism>
<keyword evidence="1" id="KW-0732">Signal</keyword>
<protein>
    <submittedName>
        <fullName evidence="2">Reprolysin-like metallopeptidase</fullName>
    </submittedName>
</protein>
<evidence type="ECO:0000256" key="1">
    <source>
        <dbReference type="SAM" id="SignalP"/>
    </source>
</evidence>
<accession>A0ABV4NVV5</accession>
<reference evidence="2 3" key="1">
    <citation type="submission" date="2024-08" db="EMBL/GenBank/DDBJ databases">
        <authorList>
            <person name="Ishaq N."/>
        </authorList>
    </citation>
    <scope>NUCLEOTIDE SEQUENCE [LARGE SCALE GENOMIC DNA]</scope>
    <source>
        <strain evidence="2 3">DSM 18651</strain>
    </source>
</reference>
<dbReference type="InterPro" id="IPR024079">
    <property type="entry name" value="MetalloPept_cat_dom_sf"/>
</dbReference>
<feature type="chain" id="PRO_5047223284" evidence="1">
    <location>
        <begin position="23"/>
        <end position="273"/>
    </location>
</feature>
<comment type="caution">
    <text evidence="2">The sequence shown here is derived from an EMBL/GenBank/DDBJ whole genome shotgun (WGS) entry which is preliminary data.</text>
</comment>
<name>A0ABV4NVV5_9GAMM</name>
<evidence type="ECO:0000313" key="3">
    <source>
        <dbReference type="Proteomes" id="UP001569428"/>
    </source>
</evidence>
<sequence length="273" mass="29532">MSLKYYCAFAVAALNLSSVVSAETIGITMLYTQPAAQHTGDISVKIDSLISEANRIYENNDVDIQLELVDSRQFSDLNMTVTGESLAEVAGVNAYIESEAGIPTWDKFLAWGGWSEEKERESKGADMVALLGMGEPAFENGERVGTYCGIAYLGEGANGVMDQMSKRRAYSVTAVDCSGGALTFVHELGHNMGLSHSPRQPGQPGVYSYGWGHGVDDNFSTIMAYPHYYGDAIRLDMFSNPGKLCNSLACGVENVSDSHRAIVPIIDDMAGYY</sequence>
<feature type="signal peptide" evidence="1">
    <location>
        <begin position="1"/>
        <end position="22"/>
    </location>
</feature>
<gene>
    <name evidence="2" type="ORF">ACCI49_04900</name>
</gene>
<keyword evidence="3" id="KW-1185">Reference proteome</keyword>
<dbReference type="Gene3D" id="3.40.390.10">
    <property type="entry name" value="Collagenase (Catalytic Domain)"/>
    <property type="match status" value="1"/>
</dbReference>
<dbReference type="RefSeq" id="WP_371837858.1">
    <property type="nucleotide sequence ID" value="NZ_JBGMEK010000006.1"/>
</dbReference>